<dbReference type="GO" id="GO:0003676">
    <property type="term" value="F:nucleic acid binding"/>
    <property type="evidence" value="ECO:0007669"/>
    <property type="project" value="InterPro"/>
</dbReference>
<dbReference type="PANTHER" id="PTHR47169">
    <property type="entry name" value="OS01G0541250 PROTEIN"/>
    <property type="match status" value="1"/>
</dbReference>
<organism evidence="1 2">
    <name type="scientific">Phytophthora nicotianae P10297</name>
    <dbReference type="NCBI Taxonomy" id="1317064"/>
    <lineage>
        <taxon>Eukaryota</taxon>
        <taxon>Sar</taxon>
        <taxon>Stramenopiles</taxon>
        <taxon>Oomycota</taxon>
        <taxon>Peronosporomycetes</taxon>
        <taxon>Peronosporales</taxon>
        <taxon>Peronosporaceae</taxon>
        <taxon>Phytophthora</taxon>
    </lineage>
</organism>
<dbReference type="AlphaFoldDB" id="W2ZWL2"/>
<sequence>MREHNLTDQERRQSFRTSCLHLGTARHTIERIWARYCGNVADGVADGAPESRIKQKSGRKPYDRAELAAKIGAVPVTDRRRIERTAAAVGVSTWLLHLLLKEGHITRRTTRMKPQLTDIQKLARMRWILTFIDEHSFEFEGMYTMVHMDEKRATRKTPQSKQFVPKTMFLAAVARPWYDFHRKTMFDGKIGIWPLVEQYTAQRSRINRPAGTILTKNIESIDRTVIKRFLLDELIPAIKRKWPVRDRHLPILIQQDNARPH</sequence>
<proteinExistence type="predicted"/>
<evidence type="ECO:0000313" key="1">
    <source>
        <dbReference type="EMBL" id="ETP51707.1"/>
    </source>
</evidence>
<comment type="caution">
    <text evidence="1">The sequence shown here is derived from an EMBL/GenBank/DDBJ whole genome shotgun (WGS) entry which is preliminary data.</text>
</comment>
<dbReference type="Proteomes" id="UP000018948">
    <property type="component" value="Unassembled WGS sequence"/>
</dbReference>
<accession>W2ZWL2</accession>
<evidence type="ECO:0008006" key="3">
    <source>
        <dbReference type="Google" id="ProtNLM"/>
    </source>
</evidence>
<dbReference type="EMBL" id="ANIY01000744">
    <property type="protein sequence ID" value="ETP51707.1"/>
    <property type="molecule type" value="Genomic_DNA"/>
</dbReference>
<dbReference type="Gene3D" id="3.30.420.10">
    <property type="entry name" value="Ribonuclease H-like superfamily/Ribonuclease H"/>
    <property type="match status" value="1"/>
</dbReference>
<protein>
    <recommendedName>
        <fullName evidence="3">Transposase Tc1-like domain-containing protein</fullName>
    </recommendedName>
</protein>
<name>W2ZWL2_PHYNI</name>
<dbReference type="PANTHER" id="PTHR47169:SF2">
    <property type="entry name" value="OS01G0541250 PROTEIN"/>
    <property type="match status" value="1"/>
</dbReference>
<dbReference type="InterPro" id="IPR036397">
    <property type="entry name" value="RNaseH_sf"/>
</dbReference>
<gene>
    <name evidence="1" type="ORF">F442_03184</name>
</gene>
<evidence type="ECO:0000313" key="2">
    <source>
        <dbReference type="Proteomes" id="UP000018948"/>
    </source>
</evidence>
<reference evidence="1 2" key="1">
    <citation type="submission" date="2013-11" db="EMBL/GenBank/DDBJ databases">
        <title>The Genome Sequence of Phytophthora parasitica P10297.</title>
        <authorList>
            <consortium name="The Broad Institute Genomics Platform"/>
            <person name="Russ C."/>
            <person name="Tyler B."/>
            <person name="Panabieres F."/>
            <person name="Shan W."/>
            <person name="Tripathy S."/>
            <person name="Grunwald N."/>
            <person name="Machado M."/>
            <person name="Johnson C.S."/>
            <person name="Walker B."/>
            <person name="Young S.K."/>
            <person name="Zeng Q."/>
            <person name="Gargeya S."/>
            <person name="Fitzgerald M."/>
            <person name="Haas B."/>
            <person name="Abouelleil A."/>
            <person name="Allen A.W."/>
            <person name="Alvarado L."/>
            <person name="Arachchi H.M."/>
            <person name="Berlin A.M."/>
            <person name="Chapman S.B."/>
            <person name="Gainer-Dewar J."/>
            <person name="Goldberg J."/>
            <person name="Griggs A."/>
            <person name="Gujja S."/>
            <person name="Hansen M."/>
            <person name="Howarth C."/>
            <person name="Imamovic A."/>
            <person name="Ireland A."/>
            <person name="Larimer J."/>
            <person name="McCowan C."/>
            <person name="Murphy C."/>
            <person name="Pearson M."/>
            <person name="Poon T.W."/>
            <person name="Priest M."/>
            <person name="Roberts A."/>
            <person name="Saif S."/>
            <person name="Shea T."/>
            <person name="Sisk P."/>
            <person name="Sykes S."/>
            <person name="Wortman J."/>
            <person name="Nusbaum C."/>
            <person name="Birren B."/>
        </authorList>
    </citation>
    <scope>NUCLEOTIDE SEQUENCE [LARGE SCALE GENOMIC DNA]</scope>
    <source>
        <strain evidence="1 2">P10297</strain>
    </source>
</reference>